<dbReference type="STRING" id="595528.A0A0D2X1Y4"/>
<dbReference type="InterPro" id="IPR043003">
    <property type="entry name" value="FANCL_d3_sf"/>
</dbReference>
<keyword evidence="6" id="KW-1185">Reference proteome</keyword>
<dbReference type="Pfam" id="PF18890">
    <property type="entry name" value="FANCL_d2"/>
    <property type="match status" value="1"/>
</dbReference>
<dbReference type="InterPro" id="IPR019162">
    <property type="entry name" value="FancL_WD-rpt_cont_dom"/>
</dbReference>
<dbReference type="InterPro" id="IPR044037">
    <property type="entry name" value="FANCL_d3"/>
</dbReference>
<dbReference type="InterPro" id="IPR026850">
    <property type="entry name" value="FANCL_C"/>
</dbReference>
<dbReference type="PANTHER" id="PTHR13206:SF0">
    <property type="entry name" value="E3 UBIQUITIN-PROTEIN LIGASE FANCL"/>
    <property type="match status" value="1"/>
</dbReference>
<feature type="domain" description="Fanconi anemia complex subunit FancL WD-repeat containing" evidence="1">
    <location>
        <begin position="52"/>
        <end position="122"/>
    </location>
</feature>
<gene>
    <name evidence="5" type="ORF">CAOG_002730</name>
</gene>
<dbReference type="EMBL" id="KE346362">
    <property type="protein sequence ID" value="KJE91614.1"/>
    <property type="molecule type" value="Genomic_DNA"/>
</dbReference>
<dbReference type="InParanoid" id="A0A0D2X1Y4"/>
<evidence type="ECO:0000313" key="6">
    <source>
        <dbReference type="Proteomes" id="UP000008743"/>
    </source>
</evidence>
<dbReference type="Pfam" id="PF18891">
    <property type="entry name" value="FANCL_d3"/>
    <property type="match status" value="1"/>
</dbReference>
<dbReference type="SMART" id="SM01197">
    <property type="entry name" value="FANCL_C"/>
    <property type="match status" value="1"/>
</dbReference>
<protein>
    <submittedName>
        <fullName evidence="5">Fanconi anemia</fullName>
    </submittedName>
</protein>
<dbReference type="InterPro" id="IPR043898">
    <property type="entry name" value="FANCL_d2"/>
</dbReference>
<dbReference type="eggNOG" id="KOG3268">
    <property type="taxonomic scope" value="Eukaryota"/>
</dbReference>
<evidence type="ECO:0000313" key="5">
    <source>
        <dbReference type="EMBL" id="KJE91614.1"/>
    </source>
</evidence>
<evidence type="ECO:0000259" key="4">
    <source>
        <dbReference type="Pfam" id="PF18891"/>
    </source>
</evidence>
<dbReference type="GO" id="GO:0006513">
    <property type="term" value="P:protein monoubiquitination"/>
    <property type="evidence" value="ECO:0007669"/>
    <property type="project" value="TreeGrafter"/>
</dbReference>
<dbReference type="PhylomeDB" id="A0A0D2X1Y4"/>
<dbReference type="Pfam" id="PF09765">
    <property type="entry name" value="FANCL_d1"/>
    <property type="match status" value="1"/>
</dbReference>
<feature type="domain" description="FANCL UBC-like" evidence="3">
    <location>
        <begin position="145"/>
        <end position="234"/>
    </location>
</feature>
<dbReference type="InterPro" id="IPR016135">
    <property type="entry name" value="UBQ-conjugating_enzyme/RWD"/>
</dbReference>
<proteinExistence type="predicted"/>
<dbReference type="Proteomes" id="UP000008743">
    <property type="component" value="Unassembled WGS sequence"/>
</dbReference>
<sequence length="411" mass="45594">MATDNRSQLHCAPALALAAFPTLLPEYSAPTHEAFAIALAGGSTTDLGQALSAYSGIVSIKGREFRLRLELSASTRLADAVVEGCPALVQLLSGCEDVVAQRIKQSVDLNAFSFELRDLLERLVDAADRPAATGYVLQQGLRSSEFYTRVIEELDAVGWHNVSLEDDTLSNIRFTARDDRQREHSLIVQPHPQHPAVPPTCVAALPEPFRILRWNSASSLSNVFQQFQQALQRFQQLWDDLDEIDANTWVLEPERPTRDCCHRRMALEHNSSVQILVNPKAVRAVPECRFLGADSIVNPLRDAMNDNISQWDETKPLLANLGIVLNVQFPSPATVSREEVTVACGICYSYDLGDSVPDKVCDGPKCRQPFHQACLIEWLRGLPSFQQSFNTIFGECPNCSKPMAIKLMPAR</sequence>
<organism evidence="5 6">
    <name type="scientific">Capsaspora owczarzaki (strain ATCC 30864)</name>
    <dbReference type="NCBI Taxonomy" id="595528"/>
    <lineage>
        <taxon>Eukaryota</taxon>
        <taxon>Filasterea</taxon>
        <taxon>Capsaspora</taxon>
    </lineage>
</organism>
<dbReference type="Gene3D" id="3.10.110.10">
    <property type="entry name" value="Ubiquitin Conjugating Enzyme"/>
    <property type="match status" value="1"/>
</dbReference>
<dbReference type="SUPFAM" id="SSF57850">
    <property type="entry name" value="RING/U-box"/>
    <property type="match status" value="1"/>
</dbReference>
<feature type="domain" description="FANCL UBC-like" evidence="4">
    <location>
        <begin position="236"/>
        <end position="332"/>
    </location>
</feature>
<accession>A0A0D2X1Y4</accession>
<dbReference type="Gene3D" id="3.10.110.20">
    <property type="entry name" value="RWD domain-like"/>
    <property type="match status" value="1"/>
</dbReference>
<dbReference type="Gene3D" id="3.30.40.10">
    <property type="entry name" value="Zinc/RING finger domain, C3HC4 (zinc finger)"/>
    <property type="match status" value="1"/>
</dbReference>
<evidence type="ECO:0000259" key="3">
    <source>
        <dbReference type="Pfam" id="PF18890"/>
    </source>
</evidence>
<dbReference type="OrthoDB" id="10263265at2759"/>
<name>A0A0D2X1Y4_CAPO3</name>
<dbReference type="CDD" id="cd23832">
    <property type="entry name" value="DRWD-C_FANCL"/>
    <property type="match status" value="1"/>
</dbReference>
<dbReference type="OMA" id="NRPFHAK"/>
<dbReference type="AlphaFoldDB" id="A0A0D2X1Y4"/>
<dbReference type="CDD" id="cd23831">
    <property type="entry name" value="DRWD-N_FANCL"/>
    <property type="match status" value="1"/>
</dbReference>
<dbReference type="GO" id="GO:0061630">
    <property type="term" value="F:ubiquitin protein ligase activity"/>
    <property type="evidence" value="ECO:0007669"/>
    <property type="project" value="TreeGrafter"/>
</dbReference>
<dbReference type="CDD" id="cd16490">
    <property type="entry name" value="RING-CH-C4HC3_FANCL"/>
    <property type="match status" value="1"/>
</dbReference>
<dbReference type="PANTHER" id="PTHR13206">
    <property type="entry name" value="UBIQUITIN LIGASE PROTEIN PHF9 FANCONI ANEMIA GROUP L PROTEIN"/>
    <property type="match status" value="1"/>
</dbReference>
<feature type="domain" description="FANCL C-terminal" evidence="2">
    <location>
        <begin position="342"/>
        <end position="406"/>
    </location>
</feature>
<dbReference type="Pfam" id="PF11793">
    <property type="entry name" value="FANCL_C"/>
    <property type="match status" value="1"/>
</dbReference>
<dbReference type="InterPro" id="IPR013083">
    <property type="entry name" value="Znf_RING/FYVE/PHD"/>
</dbReference>
<evidence type="ECO:0000259" key="1">
    <source>
        <dbReference type="Pfam" id="PF09765"/>
    </source>
</evidence>
<evidence type="ECO:0000259" key="2">
    <source>
        <dbReference type="Pfam" id="PF11793"/>
    </source>
</evidence>
<reference evidence="6" key="1">
    <citation type="submission" date="2011-02" db="EMBL/GenBank/DDBJ databases">
        <title>The Genome Sequence of Capsaspora owczarzaki ATCC 30864.</title>
        <authorList>
            <person name="Russ C."/>
            <person name="Cuomo C."/>
            <person name="Burger G."/>
            <person name="Gray M.W."/>
            <person name="Holland P.W.H."/>
            <person name="King N."/>
            <person name="Lang F.B.F."/>
            <person name="Roger A.J."/>
            <person name="Ruiz-Trillo I."/>
            <person name="Young S.K."/>
            <person name="Zeng Q."/>
            <person name="Gargeya S."/>
            <person name="Alvarado L."/>
            <person name="Berlin A."/>
            <person name="Chapman S.B."/>
            <person name="Chen Z."/>
            <person name="Freedman E."/>
            <person name="Gellesch M."/>
            <person name="Goldberg J."/>
            <person name="Griggs A."/>
            <person name="Gujja S."/>
            <person name="Heilman E."/>
            <person name="Heiman D."/>
            <person name="Howarth C."/>
            <person name="Mehta T."/>
            <person name="Neiman D."/>
            <person name="Pearson M."/>
            <person name="Roberts A."/>
            <person name="Saif S."/>
            <person name="Shea T."/>
            <person name="Shenoy N."/>
            <person name="Sisk P."/>
            <person name="Stolte C."/>
            <person name="Sykes S."/>
            <person name="White J."/>
            <person name="Yandava C."/>
            <person name="Haas B."/>
            <person name="Nusbaum C."/>
            <person name="Birren B."/>
        </authorList>
    </citation>
    <scope>NUCLEOTIDE SEQUENCE</scope>
    <source>
        <strain evidence="6">ATCC 30864</strain>
    </source>
</reference>
<dbReference type="GO" id="GO:0036297">
    <property type="term" value="P:interstrand cross-link repair"/>
    <property type="evidence" value="ECO:0007669"/>
    <property type="project" value="InterPro"/>
</dbReference>
<dbReference type="CDD" id="cd23786">
    <property type="entry name" value="ELF_FANCL"/>
    <property type="match status" value="1"/>
</dbReference>
<dbReference type="GO" id="GO:0043240">
    <property type="term" value="C:Fanconi anaemia nuclear complex"/>
    <property type="evidence" value="ECO:0007669"/>
    <property type="project" value="InterPro"/>
</dbReference>
<dbReference type="InterPro" id="IPR026848">
    <property type="entry name" value="Fancl"/>
</dbReference>
<dbReference type="RefSeq" id="XP_004349480.1">
    <property type="nucleotide sequence ID" value="XM_004349430.1"/>
</dbReference>